<comment type="caution">
    <text evidence="1">The sequence shown here is derived from an EMBL/GenBank/DDBJ whole genome shotgun (WGS) entry which is preliminary data.</text>
</comment>
<proteinExistence type="predicted"/>
<dbReference type="Proteomes" id="UP001221757">
    <property type="component" value="Unassembled WGS sequence"/>
</dbReference>
<name>A0AAD7GEK1_MYCRO</name>
<gene>
    <name evidence="1" type="ORF">B0H17DRAFT_1136413</name>
</gene>
<protein>
    <submittedName>
        <fullName evidence="1">Uncharacterized protein</fullName>
    </submittedName>
</protein>
<accession>A0AAD7GEK1</accession>
<dbReference type="AlphaFoldDB" id="A0AAD7GEK1"/>
<organism evidence="1 2">
    <name type="scientific">Mycena rosella</name>
    <name type="common">Pink bonnet</name>
    <name type="synonym">Agaricus rosellus</name>
    <dbReference type="NCBI Taxonomy" id="1033263"/>
    <lineage>
        <taxon>Eukaryota</taxon>
        <taxon>Fungi</taxon>
        <taxon>Dikarya</taxon>
        <taxon>Basidiomycota</taxon>
        <taxon>Agaricomycotina</taxon>
        <taxon>Agaricomycetes</taxon>
        <taxon>Agaricomycetidae</taxon>
        <taxon>Agaricales</taxon>
        <taxon>Marasmiineae</taxon>
        <taxon>Mycenaceae</taxon>
        <taxon>Mycena</taxon>
    </lineage>
</organism>
<evidence type="ECO:0000313" key="1">
    <source>
        <dbReference type="EMBL" id="KAJ7687291.1"/>
    </source>
</evidence>
<evidence type="ECO:0000313" key="2">
    <source>
        <dbReference type="Proteomes" id="UP001221757"/>
    </source>
</evidence>
<sequence>MATYGVPTSVADRKQVCNIVGTAKVAEAHAPNADAGIRSSARPVLDEGVFQDQGHEPIPLTQIVWADGVGAEGQNGQGNRAIDPAAEVFQHVEKGHAIVVGDEERSSVAEYTSQQHVFAVVQVPKEIWPYFCQSSRARISWDVAQPLLWAVQSGLLEPWITWGAQRSTGLLNMTRENPKHI</sequence>
<keyword evidence="2" id="KW-1185">Reference proteome</keyword>
<reference evidence="1" key="1">
    <citation type="submission" date="2023-03" db="EMBL/GenBank/DDBJ databases">
        <title>Massive genome expansion in bonnet fungi (Mycena s.s.) driven by repeated elements and novel gene families across ecological guilds.</title>
        <authorList>
            <consortium name="Lawrence Berkeley National Laboratory"/>
            <person name="Harder C.B."/>
            <person name="Miyauchi S."/>
            <person name="Viragh M."/>
            <person name="Kuo A."/>
            <person name="Thoen E."/>
            <person name="Andreopoulos B."/>
            <person name="Lu D."/>
            <person name="Skrede I."/>
            <person name="Drula E."/>
            <person name="Henrissat B."/>
            <person name="Morin E."/>
            <person name="Kohler A."/>
            <person name="Barry K."/>
            <person name="LaButti K."/>
            <person name="Morin E."/>
            <person name="Salamov A."/>
            <person name="Lipzen A."/>
            <person name="Mereny Z."/>
            <person name="Hegedus B."/>
            <person name="Baldrian P."/>
            <person name="Stursova M."/>
            <person name="Weitz H."/>
            <person name="Taylor A."/>
            <person name="Grigoriev I.V."/>
            <person name="Nagy L.G."/>
            <person name="Martin F."/>
            <person name="Kauserud H."/>
        </authorList>
    </citation>
    <scope>NUCLEOTIDE SEQUENCE</scope>
    <source>
        <strain evidence="1">CBHHK067</strain>
    </source>
</reference>
<dbReference type="EMBL" id="JARKIE010000089">
    <property type="protein sequence ID" value="KAJ7687291.1"/>
    <property type="molecule type" value="Genomic_DNA"/>
</dbReference>